<dbReference type="SUPFAM" id="SSF81296">
    <property type="entry name" value="E set domains"/>
    <property type="match status" value="1"/>
</dbReference>
<evidence type="ECO:0000256" key="5">
    <source>
        <dbReference type="ARBA" id="ARBA00023295"/>
    </source>
</evidence>
<dbReference type="Pfam" id="PF00728">
    <property type="entry name" value="Glyco_hydro_20"/>
    <property type="match status" value="1"/>
</dbReference>
<dbReference type="InterPro" id="IPR029018">
    <property type="entry name" value="Hex-like_dom2"/>
</dbReference>
<keyword evidence="11" id="KW-1185">Reference proteome</keyword>
<comment type="caution">
    <text evidence="10">The sequence shown here is derived from an EMBL/GenBank/DDBJ whole genome shotgun (WGS) entry which is preliminary data.</text>
</comment>
<keyword evidence="4" id="KW-0378">Hydrolase</keyword>
<evidence type="ECO:0000256" key="8">
    <source>
        <dbReference type="SAM" id="SignalP"/>
    </source>
</evidence>
<dbReference type="InterPro" id="IPR025705">
    <property type="entry name" value="Beta_hexosaminidase_sua/sub"/>
</dbReference>
<dbReference type="InterPro" id="IPR004866">
    <property type="entry name" value="CHB/HEX_N_dom"/>
</dbReference>
<dbReference type="PANTHER" id="PTHR22600">
    <property type="entry name" value="BETA-HEXOSAMINIDASE"/>
    <property type="match status" value="1"/>
</dbReference>
<evidence type="ECO:0000256" key="4">
    <source>
        <dbReference type="ARBA" id="ARBA00022801"/>
    </source>
</evidence>
<feature type="domain" description="Chitobiase/beta-hexosaminidases N-terminal" evidence="9">
    <location>
        <begin position="31"/>
        <end position="180"/>
    </location>
</feature>
<dbReference type="InterPro" id="IPR012291">
    <property type="entry name" value="CBM2_carb-bd_dom_sf"/>
</dbReference>
<evidence type="ECO:0000259" key="9">
    <source>
        <dbReference type="SMART" id="SM01081"/>
    </source>
</evidence>
<proteinExistence type="inferred from homology"/>
<evidence type="ECO:0000256" key="7">
    <source>
        <dbReference type="ARBA" id="ARBA00033000"/>
    </source>
</evidence>
<dbReference type="InterPro" id="IPR015882">
    <property type="entry name" value="HEX_bac_N"/>
</dbReference>
<dbReference type="InterPro" id="IPR014756">
    <property type="entry name" value="Ig_E-set"/>
</dbReference>
<feature type="chain" id="PRO_5045253863" description="beta-N-acetylhexosaminidase" evidence="8">
    <location>
        <begin position="20"/>
        <end position="850"/>
    </location>
</feature>
<dbReference type="SUPFAM" id="SSF49384">
    <property type="entry name" value="Carbohydrate-binding domain"/>
    <property type="match status" value="1"/>
</dbReference>
<evidence type="ECO:0000256" key="1">
    <source>
        <dbReference type="ARBA" id="ARBA00001231"/>
    </source>
</evidence>
<keyword evidence="8" id="KW-0732">Signal</keyword>
<sequence>MRKLILIMAACWPVASLGAAWSQSDMAEFADDTQLTFEVVSNTDKAGRKMLLKLDNQSRQALPAENWAVYFHAVRKVQSAPEADLRIEHIQGDLHRLVPTEEFSGLKSGEALAVEFSPNAHMVAYSDFMPRSFVVYEGLEPEVFANTDTEQLTEFVAPIVQEKQLRRSADDQYMIVTPQQRFVLAEGLVEAVREPRLIPAPSEIKYRRAEALLTKEWQIRYSGGARFEANYLQKRLKQDYGLELAAEPDHVAASGPVIYVLSGNSDTVEAKAPQGAEGYALQVEKKQIAVVGSDVAGAFYGIQSLLGLAKTEDGNVVVPRVSMQDSPRAGWRGMHYDMGRNFHGKEVTLRLIEQMARYKLNKLHLHLTEDEGWRLQIPGLPELTDVGANRCFDPSERECLLTQLGTGPHSSGSGNGYYSVDDFIEILKFATERHIEVIPEIDMPGHARAAIVSMNARYERLMEEGQPEQAERYLLSDPKDQSQYITVQNYTDNSVNVCRESTYNFVDKVIYELQQMYRKAGIKLDTFHMGGDEVGAGSWTASPICNQLFADTLGISGPSDLKPYFVSRVSAIANKRGLDLAGWEDGLMYDWTNTFNRSQFVNENVIANVWDNIWEWGVADRAHRLANAGYQVVLSHGTHLYFDHPHEVHPKERGYYWAARYTDLAKVFSYLPDDVYANADYTRNGDPIDNLEALVGRPLPPLEKPENILGIQGQVWTETIRTPEQLEQMIYPRLMALAERAWHKAAWEDSASVSARQRDYQGFVGALVNRELPRLQAQGGEFYLPPPGASIKAGKLHMNSLYPGVELEYSHNGTDWQSYQQPAEVGGGKIMLRARLGEQISRIDSLAVTP</sequence>
<dbReference type="Gene3D" id="3.30.379.10">
    <property type="entry name" value="Chitobiase/beta-hexosaminidase domain 2-like"/>
    <property type="match status" value="1"/>
</dbReference>
<gene>
    <name evidence="10" type="ORF">SCD92_07540</name>
</gene>
<feature type="signal peptide" evidence="8">
    <location>
        <begin position="1"/>
        <end position="19"/>
    </location>
</feature>
<dbReference type="Gene3D" id="2.60.40.290">
    <property type="match status" value="1"/>
</dbReference>
<evidence type="ECO:0000313" key="11">
    <source>
        <dbReference type="Proteomes" id="UP001273505"/>
    </source>
</evidence>
<protein>
    <recommendedName>
        <fullName evidence="3">beta-N-acetylhexosaminidase</fullName>
        <ecNumber evidence="3">3.2.1.52</ecNumber>
    </recommendedName>
    <alternativeName>
        <fullName evidence="6">Beta-N-acetylhexosaminidase</fullName>
    </alternativeName>
    <alternativeName>
        <fullName evidence="7">N-acetyl-beta-glucosaminidase</fullName>
    </alternativeName>
</protein>
<dbReference type="Proteomes" id="UP001273505">
    <property type="component" value="Unassembled WGS sequence"/>
</dbReference>
<dbReference type="EMBL" id="JAXAFO010000010">
    <property type="protein sequence ID" value="MDX6849208.1"/>
    <property type="molecule type" value="Genomic_DNA"/>
</dbReference>
<name>A0ABU4RWF9_9GAMM</name>
<dbReference type="Pfam" id="PF03173">
    <property type="entry name" value="CHB_HEX"/>
    <property type="match status" value="1"/>
</dbReference>
<dbReference type="InterPro" id="IPR008965">
    <property type="entry name" value="CBM2/CBM3_carb-bd_dom_sf"/>
</dbReference>
<evidence type="ECO:0000256" key="2">
    <source>
        <dbReference type="ARBA" id="ARBA00006285"/>
    </source>
</evidence>
<dbReference type="PRINTS" id="PR00738">
    <property type="entry name" value="GLHYDRLASE20"/>
</dbReference>
<dbReference type="Pfam" id="PF03174">
    <property type="entry name" value="CHB_HEX_C"/>
    <property type="match status" value="1"/>
</dbReference>
<evidence type="ECO:0000313" key="10">
    <source>
        <dbReference type="EMBL" id="MDX6849208.1"/>
    </source>
</evidence>
<comment type="similarity">
    <text evidence="2">Belongs to the glycosyl hydrolase 20 family.</text>
</comment>
<comment type="catalytic activity">
    <reaction evidence="1">
        <text>Hydrolysis of terminal non-reducing N-acetyl-D-hexosamine residues in N-acetyl-beta-D-hexosaminides.</text>
        <dbReference type="EC" id="3.2.1.52"/>
    </reaction>
</comment>
<organism evidence="10 11">
    <name type="scientific">Gilvimarinus gilvus</name>
    <dbReference type="NCBI Taxonomy" id="3058038"/>
    <lineage>
        <taxon>Bacteria</taxon>
        <taxon>Pseudomonadati</taxon>
        <taxon>Pseudomonadota</taxon>
        <taxon>Gammaproteobacteria</taxon>
        <taxon>Cellvibrionales</taxon>
        <taxon>Cellvibrionaceae</taxon>
        <taxon>Gilvimarinus</taxon>
    </lineage>
</organism>
<reference evidence="10 11" key="1">
    <citation type="submission" date="2023-11" db="EMBL/GenBank/DDBJ databases">
        <title>Gilvimarinus fulvus sp. nov., isolated from the surface of Kelp.</title>
        <authorList>
            <person name="Sun Y.Y."/>
            <person name="Gong Y."/>
            <person name="Du Z.J."/>
        </authorList>
    </citation>
    <scope>NUCLEOTIDE SEQUENCE [LARGE SCALE GENOMIC DNA]</scope>
    <source>
        <strain evidence="10 11">SDUM040013</strain>
    </source>
</reference>
<accession>A0ABU4RWF9</accession>
<dbReference type="InterPro" id="IPR017853">
    <property type="entry name" value="GH"/>
</dbReference>
<dbReference type="Pfam" id="PF02838">
    <property type="entry name" value="Glyco_hydro_20b"/>
    <property type="match status" value="1"/>
</dbReference>
<keyword evidence="5" id="KW-0326">Glycosidase</keyword>
<dbReference type="InterPro" id="IPR013783">
    <property type="entry name" value="Ig-like_fold"/>
</dbReference>
<dbReference type="InterPro" id="IPR004867">
    <property type="entry name" value="CHB_C_dom"/>
</dbReference>
<dbReference type="SUPFAM" id="SSF51445">
    <property type="entry name" value="(Trans)glycosidases"/>
    <property type="match status" value="1"/>
</dbReference>
<dbReference type="PANTHER" id="PTHR22600:SF57">
    <property type="entry name" value="BETA-N-ACETYLHEXOSAMINIDASE"/>
    <property type="match status" value="1"/>
</dbReference>
<dbReference type="Gene3D" id="2.60.40.10">
    <property type="entry name" value="Immunoglobulins"/>
    <property type="match status" value="1"/>
</dbReference>
<dbReference type="SMART" id="SM01081">
    <property type="entry name" value="CHB_HEX"/>
    <property type="match status" value="1"/>
</dbReference>
<dbReference type="Gene3D" id="3.20.20.80">
    <property type="entry name" value="Glycosidases"/>
    <property type="match status" value="1"/>
</dbReference>
<evidence type="ECO:0000256" key="3">
    <source>
        <dbReference type="ARBA" id="ARBA00012663"/>
    </source>
</evidence>
<dbReference type="CDD" id="cd06569">
    <property type="entry name" value="GH20_Sm-chitobiase-like"/>
    <property type="match status" value="1"/>
</dbReference>
<dbReference type="InterPro" id="IPR015883">
    <property type="entry name" value="Glyco_hydro_20_cat"/>
</dbReference>
<dbReference type="RefSeq" id="WP_302721446.1">
    <property type="nucleotide sequence ID" value="NZ_JAULRU010000319.1"/>
</dbReference>
<dbReference type="EC" id="3.2.1.52" evidence="3"/>
<dbReference type="SUPFAM" id="SSF55545">
    <property type="entry name" value="beta-N-acetylhexosaminidase-like domain"/>
    <property type="match status" value="1"/>
</dbReference>
<dbReference type="CDD" id="cd02847">
    <property type="entry name" value="E_set_Chitobiase_C"/>
    <property type="match status" value="1"/>
</dbReference>
<evidence type="ECO:0000256" key="6">
    <source>
        <dbReference type="ARBA" id="ARBA00030512"/>
    </source>
</evidence>